<evidence type="ECO:0008006" key="4">
    <source>
        <dbReference type="Google" id="ProtNLM"/>
    </source>
</evidence>
<sequence length="525" mass="56846">MTAIEADVQAEETAPARPTRRAPLFVVSLVLLAVFLVGAWAAWFFTIDDAFISFRYSANLAEGHGPVWNVDGPRVEGFTNFAWVVWSGLGAWLGLALPLFTKLTSLVLGLGTLYLLIREGHRRAGLTGVLVGAGAYVVFLPTYFHLTAGLETAAFAAVLLRIVVLGLRVLANERVRTWEPPVLLLLLGMLRPEGVLAALPVVALWFWKERGRASARWWTLAAAVAGAGYFVWRWRFYGQLLPNTFYVKFGHLDSGWLWTKHTAVLLLPLLLLTLSVVIRKATRAMGVLLVVTVAVTYVTYAVSGPTMDYLDRFADHAIPVLCLGAGIAAGTLKPRLVGALLGLVAVGWSAVGGATAPDLGVIANYGPDLQRAHIAIGKGLAEADVPPAARSLAVTDAGAIPYYSGWNSIDYIGLNDAAIARGADPTEVVMKARPTVIVVTANGPDPSGMRYGFDFAKATAGYEKVSTVEMRAGYWQNVYALPQYAATIGQHVQERADAARKANDYDRAEDTVDRWLDRLRSQLPF</sequence>
<evidence type="ECO:0000313" key="3">
    <source>
        <dbReference type="Proteomes" id="UP000631670"/>
    </source>
</evidence>
<dbReference type="EMBL" id="JADBEG010000001">
    <property type="protein sequence ID" value="MBE1500723.1"/>
    <property type="molecule type" value="Genomic_DNA"/>
</dbReference>
<keyword evidence="3" id="KW-1185">Reference proteome</keyword>
<evidence type="ECO:0000313" key="2">
    <source>
        <dbReference type="EMBL" id="MBE1500723.1"/>
    </source>
</evidence>
<feature type="transmembrane region" description="Helical" evidence="1">
    <location>
        <begin position="124"/>
        <end position="146"/>
    </location>
</feature>
<comment type="caution">
    <text evidence="2">The sequence shown here is derived from an EMBL/GenBank/DDBJ whole genome shotgun (WGS) entry which is preliminary data.</text>
</comment>
<feature type="transmembrane region" description="Helical" evidence="1">
    <location>
        <begin position="284"/>
        <end position="302"/>
    </location>
</feature>
<keyword evidence="1" id="KW-0812">Transmembrane</keyword>
<keyword evidence="1" id="KW-1133">Transmembrane helix</keyword>
<evidence type="ECO:0000256" key="1">
    <source>
        <dbReference type="SAM" id="Phobius"/>
    </source>
</evidence>
<feature type="transmembrane region" description="Helical" evidence="1">
    <location>
        <begin position="182"/>
        <end position="205"/>
    </location>
</feature>
<reference evidence="2 3" key="1">
    <citation type="submission" date="2020-10" db="EMBL/GenBank/DDBJ databases">
        <title>Sequencing the genomes of 1000 actinobacteria strains.</title>
        <authorList>
            <person name="Klenk H.-P."/>
        </authorList>
    </citation>
    <scope>NUCLEOTIDE SEQUENCE [LARGE SCALE GENOMIC DNA]</scope>
    <source>
        <strain evidence="2 3">DSM 44653</strain>
    </source>
</reference>
<organism evidence="2 3">
    <name type="scientific">Amycolatopsis lexingtonensis</name>
    <dbReference type="NCBI Taxonomy" id="218822"/>
    <lineage>
        <taxon>Bacteria</taxon>
        <taxon>Bacillati</taxon>
        <taxon>Actinomycetota</taxon>
        <taxon>Actinomycetes</taxon>
        <taxon>Pseudonocardiales</taxon>
        <taxon>Pseudonocardiaceae</taxon>
        <taxon>Amycolatopsis</taxon>
    </lineage>
</organism>
<accession>A0ABR9IC22</accession>
<feature type="transmembrane region" description="Helical" evidence="1">
    <location>
        <begin position="257"/>
        <end position="278"/>
    </location>
</feature>
<protein>
    <recommendedName>
        <fullName evidence="4">Glycosyltransferase RgtA/B/C/D-like domain-containing protein</fullName>
    </recommendedName>
</protein>
<feature type="transmembrane region" description="Helical" evidence="1">
    <location>
        <begin position="24"/>
        <end position="45"/>
    </location>
</feature>
<feature type="transmembrane region" description="Helical" evidence="1">
    <location>
        <begin position="217"/>
        <end position="236"/>
    </location>
</feature>
<name>A0ABR9IC22_9PSEU</name>
<proteinExistence type="predicted"/>
<feature type="transmembrane region" description="Helical" evidence="1">
    <location>
        <begin position="91"/>
        <end position="117"/>
    </location>
</feature>
<dbReference type="Proteomes" id="UP000631670">
    <property type="component" value="Unassembled WGS sequence"/>
</dbReference>
<gene>
    <name evidence="2" type="ORF">H4696_007823</name>
</gene>
<keyword evidence="1" id="KW-0472">Membrane</keyword>
<dbReference type="RefSeq" id="WP_225955925.1">
    <property type="nucleotide sequence ID" value="NZ_JADBEG010000001.1"/>
</dbReference>